<feature type="repeat" description="TPR" evidence="3">
    <location>
        <begin position="331"/>
        <end position="364"/>
    </location>
</feature>
<evidence type="ECO:0000256" key="1">
    <source>
        <dbReference type="ARBA" id="ARBA00022737"/>
    </source>
</evidence>
<dbReference type="EMBL" id="JAMOKX010000001">
    <property type="protein sequence ID" value="MCL9818746.1"/>
    <property type="molecule type" value="Genomic_DNA"/>
</dbReference>
<protein>
    <submittedName>
        <fullName evidence="5">Flagellar functional protein</fullName>
    </submittedName>
</protein>
<keyword evidence="5" id="KW-0966">Cell projection</keyword>
<feature type="domain" description="DUF7494" evidence="4">
    <location>
        <begin position="21"/>
        <end position="134"/>
    </location>
</feature>
<sequence length="795" mass="92385">MKIIKKITLLLLLGVDFTFSLEFYVNSGREDSRDFAVLNIVDSEPFSCKEKLNRESEVEEIVCEFESNLISHFSKTNTLFFSINPEITKERFYLRITPKHKIRLFNVGQDLLSSKPIFQEKAQKSSKWQIIGYGGEIPFLEEEENEGLNFPISFNGDSSYPRVGVLDFGMRPMDNEVGQDKDTFLAIQNLLKNKSYQEALARINEMLQIYPETIFKHDVLFMKLKALEGIGGEENYEEIVSLGKAWLSAYPADIHIPEVLLLLAENYAKMNFFEEASYYYDRIFKEYKNDKSELLARLSYGQKVFERGDRKMPLELYQSVLDQTQDLEVASLAALLLGEYYQEVGDKKRAEEYLKKVLDANPNYFLNDIPKHYAILQKWADLGIYETPAEVAEVMFLSLSDDALPYYRPLLRDMAEWYDKAGNVSKAHQYYQLLLKKPKDIQEEREIQALDDSLLLNDKESNATKRLEHYDYVIKTYKGKAEEQEALLKKAQTLYEIGNYQAVFEMRDLLPKDDSVLLQSVGVLTQESIAKRDCKNTAYYGNLYAQKIPLDSSGKIDLFDCLYENQQFEPALKIAQEESSKVKNSEAKEKWLYRLGWVEYHMQNYPKAILASRDVVEISKNPNHKDSLWVLFMALDKEKRKEEAFKLLPKMEESLGADSRMIEVYRIMLLDALGRKDDTAIRIYANKLMDLQEQHKKYEYSPWVELSLVEALNREGKFKESLEVLQKSQAHIATPNDKIRILYLQGYLSDKLNQKAEAISFYGQCEAIKVQSNWRNLCIEAKKLLEAENTTKENK</sequence>
<evidence type="ECO:0000313" key="5">
    <source>
        <dbReference type="EMBL" id="MCL9818746.1"/>
    </source>
</evidence>
<dbReference type="PANTHER" id="PTHR45586">
    <property type="entry name" value="TPR REPEAT-CONTAINING PROTEIN PA4667"/>
    <property type="match status" value="1"/>
</dbReference>
<evidence type="ECO:0000259" key="4">
    <source>
        <dbReference type="Pfam" id="PF24323"/>
    </source>
</evidence>
<organism evidence="5 6">
    <name type="scientific">Helicobacter colisuis</name>
    <dbReference type="NCBI Taxonomy" id="2949739"/>
    <lineage>
        <taxon>Bacteria</taxon>
        <taxon>Pseudomonadati</taxon>
        <taxon>Campylobacterota</taxon>
        <taxon>Epsilonproteobacteria</taxon>
        <taxon>Campylobacterales</taxon>
        <taxon>Helicobacteraceae</taxon>
        <taxon>Helicobacter</taxon>
    </lineage>
</organism>
<dbReference type="InterPro" id="IPR019734">
    <property type="entry name" value="TPR_rpt"/>
</dbReference>
<dbReference type="SUPFAM" id="SSF48452">
    <property type="entry name" value="TPR-like"/>
    <property type="match status" value="2"/>
</dbReference>
<keyword evidence="1" id="KW-0677">Repeat</keyword>
<comment type="caution">
    <text evidence="5">The sequence shown here is derived from an EMBL/GenBank/DDBJ whole genome shotgun (WGS) entry which is preliminary data.</text>
</comment>
<dbReference type="Proteomes" id="UP001057522">
    <property type="component" value="Unassembled WGS sequence"/>
</dbReference>
<evidence type="ECO:0000313" key="6">
    <source>
        <dbReference type="Proteomes" id="UP001057522"/>
    </source>
</evidence>
<dbReference type="InterPro" id="IPR011990">
    <property type="entry name" value="TPR-like_helical_dom_sf"/>
</dbReference>
<dbReference type="PANTHER" id="PTHR45586:SF1">
    <property type="entry name" value="LIPOPOLYSACCHARIDE ASSEMBLY PROTEIN B"/>
    <property type="match status" value="1"/>
</dbReference>
<dbReference type="InterPro" id="IPR055917">
    <property type="entry name" value="DUF7494"/>
</dbReference>
<dbReference type="Pfam" id="PF24323">
    <property type="entry name" value="DUF7494"/>
    <property type="match status" value="1"/>
</dbReference>
<keyword evidence="5" id="KW-0282">Flagellum</keyword>
<evidence type="ECO:0000256" key="3">
    <source>
        <dbReference type="PROSITE-ProRule" id="PRU00339"/>
    </source>
</evidence>
<gene>
    <name evidence="5" type="ORF">NCR95_00915</name>
</gene>
<proteinExistence type="predicted"/>
<keyword evidence="5" id="KW-0969">Cilium</keyword>
<accession>A0ABT0TS44</accession>
<name>A0ABT0TS44_9HELI</name>
<dbReference type="RefSeq" id="WP_250603254.1">
    <property type="nucleotide sequence ID" value="NZ_JAMOKX010000001.1"/>
</dbReference>
<reference evidence="5" key="1">
    <citation type="submission" date="2022-06" db="EMBL/GenBank/DDBJ databases">
        <title>Helicobacter colisuis sp. nov.</title>
        <authorList>
            <person name="Papic B."/>
            <person name="Gruntar I."/>
        </authorList>
    </citation>
    <scope>NUCLEOTIDE SEQUENCE</scope>
    <source>
        <strain evidence="5">11154-15</strain>
    </source>
</reference>
<keyword evidence="6" id="KW-1185">Reference proteome</keyword>
<evidence type="ECO:0000256" key="2">
    <source>
        <dbReference type="ARBA" id="ARBA00022803"/>
    </source>
</evidence>
<dbReference type="PROSITE" id="PS50005">
    <property type="entry name" value="TPR"/>
    <property type="match status" value="1"/>
</dbReference>
<dbReference type="InterPro" id="IPR051012">
    <property type="entry name" value="CellSynth/LPSAsmb/PSIAsmb"/>
</dbReference>
<dbReference type="SMART" id="SM00028">
    <property type="entry name" value="TPR"/>
    <property type="match status" value="4"/>
</dbReference>
<dbReference type="Gene3D" id="1.25.40.10">
    <property type="entry name" value="Tetratricopeptide repeat domain"/>
    <property type="match status" value="3"/>
</dbReference>
<keyword evidence="2 3" id="KW-0802">TPR repeat</keyword>